<dbReference type="OrthoDB" id="421256at2759"/>
<keyword evidence="2" id="KW-1185">Reference proteome</keyword>
<organism evidence="1 2">
    <name type="scientific">Triparma strigata</name>
    <dbReference type="NCBI Taxonomy" id="1606541"/>
    <lineage>
        <taxon>Eukaryota</taxon>
        <taxon>Sar</taxon>
        <taxon>Stramenopiles</taxon>
        <taxon>Ochrophyta</taxon>
        <taxon>Bolidophyceae</taxon>
        <taxon>Parmales</taxon>
        <taxon>Triparmaceae</taxon>
        <taxon>Triparma</taxon>
    </lineage>
</organism>
<sequence length="133" mass="13741">MNSAGMMSMKGKKGKKGKQTLTATGFVKYSGYQGFLEVSGTVGPMTTIGTTQSFGYQLAGVDNACTSNAGAHYFTGSVTTDPWTSIAYNTNTIDGTSTGTESVDTGGSSADVSGRTMIIHNWLGGRIACAILE</sequence>
<accession>A0A9W6ZMM8</accession>
<dbReference type="Proteomes" id="UP001165085">
    <property type="component" value="Unassembled WGS sequence"/>
</dbReference>
<evidence type="ECO:0000313" key="2">
    <source>
        <dbReference type="Proteomes" id="UP001165085"/>
    </source>
</evidence>
<protein>
    <submittedName>
        <fullName evidence="1">Uncharacterized protein</fullName>
    </submittedName>
</protein>
<name>A0A9W6ZMM8_9STRA</name>
<proteinExistence type="predicted"/>
<comment type="caution">
    <text evidence="1">The sequence shown here is derived from an EMBL/GenBank/DDBJ whole genome shotgun (WGS) entry which is preliminary data.</text>
</comment>
<evidence type="ECO:0000313" key="1">
    <source>
        <dbReference type="EMBL" id="GMH57177.1"/>
    </source>
</evidence>
<reference evidence="2" key="1">
    <citation type="journal article" date="2023" name="Commun. Biol.">
        <title>Genome analysis of Parmales, the sister group of diatoms, reveals the evolutionary specialization of diatoms from phago-mixotrophs to photoautotrophs.</title>
        <authorList>
            <person name="Ban H."/>
            <person name="Sato S."/>
            <person name="Yoshikawa S."/>
            <person name="Yamada K."/>
            <person name="Nakamura Y."/>
            <person name="Ichinomiya M."/>
            <person name="Sato N."/>
            <person name="Blanc-Mathieu R."/>
            <person name="Endo H."/>
            <person name="Kuwata A."/>
            <person name="Ogata H."/>
        </authorList>
    </citation>
    <scope>NUCLEOTIDE SEQUENCE [LARGE SCALE GENOMIC DNA]</scope>
    <source>
        <strain evidence="2">NIES 3701</strain>
    </source>
</reference>
<dbReference type="EMBL" id="BRXY01000044">
    <property type="protein sequence ID" value="GMH57177.1"/>
    <property type="molecule type" value="Genomic_DNA"/>
</dbReference>
<gene>
    <name evidence="1" type="ORF">TrST_g13323</name>
</gene>
<dbReference type="AlphaFoldDB" id="A0A9W6ZMM8"/>